<proteinExistence type="predicted"/>
<name>A0A3E0H129_9GAMM</name>
<dbReference type="InterPro" id="IPR038610">
    <property type="entry name" value="FliK-like_C_sf"/>
</dbReference>
<evidence type="ECO:0000259" key="2">
    <source>
        <dbReference type="Pfam" id="PF02120"/>
    </source>
</evidence>
<dbReference type="Pfam" id="PF02120">
    <property type="entry name" value="Flg_hook"/>
    <property type="match status" value="1"/>
</dbReference>
<keyword evidence="3" id="KW-0282">Flagellum</keyword>
<comment type="caution">
    <text evidence="3">The sequence shown here is derived from an EMBL/GenBank/DDBJ whole genome shotgun (WGS) entry which is preliminary data.</text>
</comment>
<feature type="region of interest" description="Disordered" evidence="1">
    <location>
        <begin position="364"/>
        <end position="383"/>
    </location>
</feature>
<dbReference type="EMBL" id="QUNR01000004">
    <property type="protein sequence ID" value="REH36734.1"/>
    <property type="molecule type" value="Genomic_DNA"/>
</dbReference>
<dbReference type="Gene3D" id="3.30.750.140">
    <property type="match status" value="1"/>
</dbReference>
<feature type="domain" description="Flagellar hook-length control protein-like C-terminal" evidence="2">
    <location>
        <begin position="290"/>
        <end position="364"/>
    </location>
</feature>
<evidence type="ECO:0000313" key="3">
    <source>
        <dbReference type="EMBL" id="REH36734.1"/>
    </source>
</evidence>
<protein>
    <submittedName>
        <fullName evidence="3">Flagellar hook-length control protein FliK</fullName>
    </submittedName>
</protein>
<sequence length="383" mass="41703">MRVAPNQAAVVLPPTVQSSLVTPQQAVGRVMRVEVLAQLDLLRYKLRTPMGERIAESRSALTIGDKLSLQVIGGDDKRLLVDKLPTPAQQANSQLKTFLPKQLDASRLMALLPALAAHAEAPEGVARLLAQLPTPAQLMHANSLQNTLKNSGLFFEQQLAAGIIPPHGDLKRQLLQLQNDLKRRLTPEASSSLNSGGSPHAAGKIDTIARASLPNTLLDMLAQSIPNSLLHALSQELDGVLSRLVSHQLMHAGDEQKLQQHWLMELPVRDHDGIDLVQIQLSKDRRGAGKDTPQHALWKVSLSIALPDYGAIVATLAQQDECVHITFHAEQAHAHRWLSTHCSALRQRLQDCGLSVGHVQAQRGLPHDDTLPTSARGVLTERA</sequence>
<keyword evidence="4" id="KW-1185">Reference proteome</keyword>
<reference evidence="3 4" key="1">
    <citation type="submission" date="2018-08" db="EMBL/GenBank/DDBJ databases">
        <title>Genomic Encyclopedia of Type Strains, Phase IV (KMG-IV): sequencing the most valuable type-strain genomes for metagenomic binning, comparative biology and taxonomic classification.</title>
        <authorList>
            <person name="Goeker M."/>
        </authorList>
    </citation>
    <scope>NUCLEOTIDE SEQUENCE [LARGE SCALE GENOMIC DNA]</scope>
    <source>
        <strain evidence="3 4">DSM 26022</strain>
    </source>
</reference>
<dbReference type="RefSeq" id="WP_116208690.1">
    <property type="nucleotide sequence ID" value="NZ_QUNR01000004.1"/>
</dbReference>
<accession>A0A3E0H129</accession>
<organism evidence="3 4">
    <name type="scientific">Paraperlucidibaca baekdonensis</name>
    <dbReference type="NCBI Taxonomy" id="748120"/>
    <lineage>
        <taxon>Bacteria</taxon>
        <taxon>Pseudomonadati</taxon>
        <taxon>Pseudomonadota</taxon>
        <taxon>Gammaproteobacteria</taxon>
        <taxon>Moraxellales</taxon>
        <taxon>Moraxellaceae</taxon>
        <taxon>Paraperlucidibaca</taxon>
    </lineage>
</organism>
<keyword evidence="3" id="KW-0966">Cell projection</keyword>
<dbReference type="InterPro" id="IPR021136">
    <property type="entry name" value="Flagellar_hook_control-like_C"/>
</dbReference>
<keyword evidence="3" id="KW-0969">Cilium</keyword>
<dbReference type="Proteomes" id="UP000256774">
    <property type="component" value="Unassembled WGS sequence"/>
</dbReference>
<dbReference type="AlphaFoldDB" id="A0A3E0H129"/>
<evidence type="ECO:0000256" key="1">
    <source>
        <dbReference type="SAM" id="MobiDB-lite"/>
    </source>
</evidence>
<dbReference type="OrthoDB" id="6113047at2"/>
<gene>
    <name evidence="3" type="ORF">DFR26_1870</name>
</gene>
<evidence type="ECO:0000313" key="4">
    <source>
        <dbReference type="Proteomes" id="UP000256774"/>
    </source>
</evidence>